<proteinExistence type="predicted"/>
<name>A0AAV7KW03_PLEWA</name>
<dbReference type="AlphaFoldDB" id="A0AAV7KW03"/>
<accession>A0AAV7KW03</accession>
<sequence>MYCGLEVYSSMPASPKLSPVNEIEGRFKINEAEVQREEEVHAQCMVLVWAHVLLLLTLRHDVVCGGRFPWFPTYARLRGGLKLSGASGGNCRYR</sequence>
<evidence type="ECO:0000313" key="1">
    <source>
        <dbReference type="EMBL" id="KAJ1082734.1"/>
    </source>
</evidence>
<protein>
    <submittedName>
        <fullName evidence="1">Uncharacterized protein</fullName>
    </submittedName>
</protein>
<evidence type="ECO:0000313" key="2">
    <source>
        <dbReference type="Proteomes" id="UP001066276"/>
    </source>
</evidence>
<organism evidence="1 2">
    <name type="scientific">Pleurodeles waltl</name>
    <name type="common">Iberian ribbed newt</name>
    <dbReference type="NCBI Taxonomy" id="8319"/>
    <lineage>
        <taxon>Eukaryota</taxon>
        <taxon>Metazoa</taxon>
        <taxon>Chordata</taxon>
        <taxon>Craniata</taxon>
        <taxon>Vertebrata</taxon>
        <taxon>Euteleostomi</taxon>
        <taxon>Amphibia</taxon>
        <taxon>Batrachia</taxon>
        <taxon>Caudata</taxon>
        <taxon>Salamandroidea</taxon>
        <taxon>Salamandridae</taxon>
        <taxon>Pleurodelinae</taxon>
        <taxon>Pleurodeles</taxon>
    </lineage>
</organism>
<dbReference type="Proteomes" id="UP001066276">
    <property type="component" value="Chromosome 12"/>
</dbReference>
<comment type="caution">
    <text evidence="1">The sequence shown here is derived from an EMBL/GenBank/DDBJ whole genome shotgun (WGS) entry which is preliminary data.</text>
</comment>
<gene>
    <name evidence="1" type="ORF">NDU88_002899</name>
</gene>
<dbReference type="EMBL" id="JANPWB010000016">
    <property type="protein sequence ID" value="KAJ1082734.1"/>
    <property type="molecule type" value="Genomic_DNA"/>
</dbReference>
<reference evidence="1" key="1">
    <citation type="journal article" date="2022" name="bioRxiv">
        <title>Sequencing and chromosome-scale assembly of the giantPleurodeles waltlgenome.</title>
        <authorList>
            <person name="Brown T."/>
            <person name="Elewa A."/>
            <person name="Iarovenko S."/>
            <person name="Subramanian E."/>
            <person name="Araus A.J."/>
            <person name="Petzold A."/>
            <person name="Susuki M."/>
            <person name="Suzuki K.-i.T."/>
            <person name="Hayashi T."/>
            <person name="Toyoda A."/>
            <person name="Oliveira C."/>
            <person name="Osipova E."/>
            <person name="Leigh N.D."/>
            <person name="Simon A."/>
            <person name="Yun M.H."/>
        </authorList>
    </citation>
    <scope>NUCLEOTIDE SEQUENCE</scope>
    <source>
        <strain evidence="1">20211129_DDA</strain>
        <tissue evidence="1">Liver</tissue>
    </source>
</reference>
<keyword evidence="2" id="KW-1185">Reference proteome</keyword>